<organism evidence="9 10">
    <name type="scientific">Clytia hemisphaerica</name>
    <dbReference type="NCBI Taxonomy" id="252671"/>
    <lineage>
        <taxon>Eukaryota</taxon>
        <taxon>Metazoa</taxon>
        <taxon>Cnidaria</taxon>
        <taxon>Hydrozoa</taxon>
        <taxon>Hydroidolina</taxon>
        <taxon>Leptothecata</taxon>
        <taxon>Obeliida</taxon>
        <taxon>Clytiidae</taxon>
        <taxon>Clytia</taxon>
    </lineage>
</organism>
<feature type="signal peptide" evidence="6">
    <location>
        <begin position="1"/>
        <end position="24"/>
    </location>
</feature>
<keyword evidence="10" id="KW-1185">Reference proteome</keyword>
<keyword evidence="3" id="KW-1015">Disulfide bond</keyword>
<feature type="chain" id="PRO_5029676499" evidence="6">
    <location>
        <begin position="25"/>
        <end position="1667"/>
    </location>
</feature>
<dbReference type="Pfam" id="PF09172">
    <property type="entry name" value="Vit_open_b-sht"/>
    <property type="match status" value="1"/>
</dbReference>
<dbReference type="SMART" id="SM00638">
    <property type="entry name" value="LPD_N"/>
    <property type="match status" value="1"/>
</dbReference>
<dbReference type="SUPFAM" id="SSF56968">
    <property type="entry name" value="Lipovitellin-phosvitin complex, beta-sheet shell regions"/>
    <property type="match status" value="2"/>
</dbReference>
<evidence type="ECO:0000256" key="4">
    <source>
        <dbReference type="ARBA" id="ARBA00023180"/>
    </source>
</evidence>
<dbReference type="GO" id="GO:0045735">
    <property type="term" value="F:nutrient reservoir activity"/>
    <property type="evidence" value="ECO:0007669"/>
    <property type="project" value="UniProtKB-KW"/>
</dbReference>
<evidence type="ECO:0000313" key="9">
    <source>
        <dbReference type="EnsemblMetazoa" id="CLYHEMP003103.1"/>
    </source>
</evidence>
<dbReference type="SMART" id="SM01169">
    <property type="entry name" value="DUF1943"/>
    <property type="match status" value="1"/>
</dbReference>
<comment type="caution">
    <text evidence="5">Lacks conserved residue(s) required for the propagation of feature annotation.</text>
</comment>
<evidence type="ECO:0000256" key="1">
    <source>
        <dbReference type="ARBA" id="ARBA00022729"/>
    </source>
</evidence>
<dbReference type="PANTHER" id="PTHR23345:SF15">
    <property type="entry name" value="VITELLOGENIN 1-RELATED"/>
    <property type="match status" value="1"/>
</dbReference>
<accession>A0A7M5V6B0</accession>
<dbReference type="GO" id="GO:0005319">
    <property type="term" value="F:lipid transporter activity"/>
    <property type="evidence" value="ECO:0007669"/>
    <property type="project" value="InterPro"/>
</dbReference>
<dbReference type="Gene3D" id="2.30.230.10">
    <property type="entry name" value="Lipovitellin, beta-sheet shell regions, chain A"/>
    <property type="match status" value="1"/>
</dbReference>
<evidence type="ECO:0000256" key="2">
    <source>
        <dbReference type="ARBA" id="ARBA00022761"/>
    </source>
</evidence>
<dbReference type="InterPro" id="IPR001846">
    <property type="entry name" value="VWF_type-D"/>
</dbReference>
<dbReference type="SMART" id="SM00216">
    <property type="entry name" value="VWD"/>
    <property type="match status" value="1"/>
</dbReference>
<keyword evidence="4" id="KW-0325">Glycoprotein</keyword>
<dbReference type="SUPFAM" id="SSF48431">
    <property type="entry name" value="Lipovitellin-phosvitin complex, superhelical domain"/>
    <property type="match status" value="1"/>
</dbReference>
<evidence type="ECO:0000256" key="5">
    <source>
        <dbReference type="PROSITE-ProRule" id="PRU00557"/>
    </source>
</evidence>
<protein>
    <submittedName>
        <fullName evidence="9">Uncharacterized protein</fullName>
    </submittedName>
</protein>
<name>A0A7M5V6B0_9CNID</name>
<dbReference type="Gene3D" id="2.20.80.10">
    <property type="entry name" value="Lipovitellin-phosvitin complex, chain A, domain 4"/>
    <property type="match status" value="1"/>
</dbReference>
<dbReference type="Pfam" id="PF01347">
    <property type="entry name" value="Vitellogenin_N"/>
    <property type="match status" value="1"/>
</dbReference>
<feature type="domain" description="Vitellogenin" evidence="7">
    <location>
        <begin position="44"/>
        <end position="706"/>
    </location>
</feature>
<keyword evidence="2" id="KW-0758">Storage protein</keyword>
<feature type="domain" description="VWFD" evidence="8">
    <location>
        <begin position="1420"/>
        <end position="1602"/>
    </location>
</feature>
<evidence type="ECO:0000256" key="3">
    <source>
        <dbReference type="ARBA" id="ARBA00023157"/>
    </source>
</evidence>
<dbReference type="InterPro" id="IPR015819">
    <property type="entry name" value="Lipid_transp_b-sht_shell"/>
</dbReference>
<dbReference type="PROSITE" id="PS51211">
    <property type="entry name" value="VITELLOGENIN"/>
    <property type="match status" value="1"/>
</dbReference>
<proteinExistence type="predicted"/>
<dbReference type="InterPro" id="IPR050733">
    <property type="entry name" value="Vitellogenin/Apolipophorin"/>
</dbReference>
<dbReference type="Pfam" id="PF00094">
    <property type="entry name" value="VWD"/>
    <property type="match status" value="1"/>
</dbReference>
<dbReference type="InterPro" id="IPR001747">
    <property type="entry name" value="Vitellogenin_N"/>
</dbReference>
<dbReference type="OrthoDB" id="5956066at2759"/>
<sequence>MNTPAYFGKMKFGVLLLLVACVAAENSSRLQPLPVDEPNLAQPFKDRVQYTYDYESIIRLPNPVIPEQTVALKFTCKVNVRFETKRQLAIIGKLARMTLKEPTFTVVEQNPTEIPLTVEQVLNLGEQTLKQFTTNVERGLVFMQKDGKIVRLRLNVREPLFVQNLKRGIVQLFFVDFLGTNKITGDNTIFTKTEHTIFGHADCLYTMTGNEKKPELMEITKTIDVEQTRTPLNLTLTNILRKEGTWKSETPVKTMVNQNIRILKTASNWKLISVHAEGVTSIHLTGELTKPMMTITEQRLTLVKETVMKTSVIIPKNMRAAKLSMRLPSAFGLPKLLSNPALAEFILERVEEIERLMINETIAREVITEKMVEVVRMLRPLPLKRLRIVWNKCMTNQKPELMKLCFRLLAMVRTDPSVILIKVNLPKLPKVLLEETTLLKEVLLLHTKPIKTTNSMVKNFQTICNLLRKDNDVHITCLQSLVIMRRTVCRLAKCAPLPSIIKAKLVPIRLAQMPEEIALRWIIMAETAAEPELLTPLIEIINDVKIPTILRERCILALRPLLPRMHTKITATLLRDIVEKKDLPSGMKVLMYTVLLERPTPIVIHTIVQKLMTIETCEFRRQFVYETILSLIHNKEIPISRETRLACQYALTVLRRQETIYNRLTRPSIIPSNTMTTLRPLSNANIRLTMKNQVHLTRESSMPRHLIHNTEIEILGRRINLLDVDLHVTGLQQLINKMIKITPEKTVIQPLEIVSTIRVLDEPMMTLYKRVQRNEAKPTLLEKVLPKDFVLWKNLAEELNKDLTMETEKTMMPVELLMILPTSTGLPLTMELNTILHYKMKTKMNVETPSLFDLPKLAFQEKDLKLKASLNLRSTLTAITRVFIETRFVTIGLKNCRDVSTMLDTRTNMTFNPETMKIASDLQMPKIPEIMTTEVHTELFIEQRVGPKKINKVIPTMMEHIMPRVHILGEPLKTTEELHSRITLKVGEKYISVDEKTREVILAEQPMKWIVIPRPTNQRFVALRHPTLGYVTIDMTTKALKISTEKPTYFFIEHHTLGIQLKTLVPRDLPTIPTLEELKKLQKPVMDLVMQFQSQQLTDEIIQRFVLWRNVDPQKALQIVYVRFLNNKASIAPIKDTELSIQKQIIESSTERIRCEARNRGTCLTKQSPILPICMYGVLPRQTVLNIDALFMPMLFEVALPDHLKKIHLEHTLKTENKLDISLTRIQLIGMEKEIRLRLVLDEERMPREITIEQFAKGLTQGNLACLRLAPTPNSFEFYMSFDPKCMIKHVEITPVAITNKLWPRLHMEFNWFVRLEKLPLPIRRTIISILQTIFNPATIHGIERLPLEITTKEIFPESEITKGTLSLRKLGPALLSVKLNSPFLPAFEMEIPISKRIESLPGIYGPKTLTRFTKLATRRVCTLLRDTMTTFDDVDYKFTMPTPKCEQILVETTKELRGVKVTTQKAGRFQILRLRINDVIVEVVPTKETVIPTVKINGKETEVKPDQKIILPNKLVMIVRWVEDLREFRIVINHLMMELSMRSGNIISIAMEPTVYMGQVHGMCGHMDMEKSKEMMTPEKVAVTDPELFILTWLNPATKCTQKECPMIRSVIPTEAGCRPIMALPTCMEKCQPIKEVLIKEVPVKCARGEQKMLPMKVPIECQCTC</sequence>
<evidence type="ECO:0000313" key="10">
    <source>
        <dbReference type="Proteomes" id="UP000594262"/>
    </source>
</evidence>
<dbReference type="PANTHER" id="PTHR23345">
    <property type="entry name" value="VITELLOGENIN-RELATED"/>
    <property type="match status" value="1"/>
</dbReference>
<evidence type="ECO:0000259" key="7">
    <source>
        <dbReference type="PROSITE" id="PS51211"/>
    </source>
</evidence>
<dbReference type="EnsemblMetazoa" id="CLYHEMT003103.1">
    <property type="protein sequence ID" value="CLYHEMP003103.1"/>
    <property type="gene ID" value="CLYHEMG003103"/>
</dbReference>
<dbReference type="PROSITE" id="PS51233">
    <property type="entry name" value="VWFD"/>
    <property type="match status" value="1"/>
</dbReference>
<dbReference type="Proteomes" id="UP000594262">
    <property type="component" value="Unplaced"/>
</dbReference>
<dbReference type="InterPro" id="IPR015255">
    <property type="entry name" value="Vitellinogen_open_b-sht"/>
</dbReference>
<dbReference type="InterPro" id="IPR015816">
    <property type="entry name" value="Vitellinogen_b-sht_N"/>
</dbReference>
<keyword evidence="1 6" id="KW-0732">Signal</keyword>
<reference evidence="9" key="1">
    <citation type="submission" date="2021-01" db="UniProtKB">
        <authorList>
            <consortium name="EnsemblMetazoa"/>
        </authorList>
    </citation>
    <scope>IDENTIFICATION</scope>
</reference>
<evidence type="ECO:0000259" key="8">
    <source>
        <dbReference type="PROSITE" id="PS51233"/>
    </source>
</evidence>
<evidence type="ECO:0000256" key="6">
    <source>
        <dbReference type="SAM" id="SignalP"/>
    </source>
</evidence>
<dbReference type="InterPro" id="IPR011030">
    <property type="entry name" value="Lipovitellin_superhlx_dom"/>
</dbReference>